<dbReference type="InterPro" id="IPR058667">
    <property type="entry name" value="DUF6242_C"/>
</dbReference>
<dbReference type="AlphaFoldDB" id="A0A5C8GLQ1"/>
<keyword evidence="1" id="KW-0732">Signal</keyword>
<feature type="chain" id="PRO_5022869060" evidence="1">
    <location>
        <begin position="20"/>
        <end position="458"/>
    </location>
</feature>
<keyword evidence="5" id="KW-1185">Reference proteome</keyword>
<dbReference type="Pfam" id="PF19755">
    <property type="entry name" value="DUF6242"/>
    <property type="match status" value="1"/>
</dbReference>
<feature type="signal peptide" evidence="1">
    <location>
        <begin position="1"/>
        <end position="19"/>
    </location>
</feature>
<dbReference type="InterPro" id="IPR015943">
    <property type="entry name" value="WD40/YVTN_repeat-like_dom_sf"/>
</dbReference>
<sequence length="458" mass="51214">MRNKIFSLLAILMGTFLLSSCLKDNKEENENITTDDTAITAFSLGKLKLVRDSVNKAGRDSTYIIDYDASSYKFYIDQAQGLIYNPDSLPYGTNVAKVLAKVTTKKGGRVSIQSVKDLSLKYFNENDSTDFSTPRILIVTALNGTSYRNYRVTVNVHKQRGNVFSWSALPKNQELELLTDNKAIAFAGKVFVFGRKDNRTYGYFTNEEDGMEWTKLPGSFSADAYRGVIAHEKHLYIIDNGEVKRSADGLSWTVVSNTSLTQLVAEDTKNIYGISDSGALYASNDNGATWSAEETDDDMAMFPTADFSYITRTLSTNRSIEYTTLVGTTPMFSQAVAWTKLVDKKDAVHYKWSFIDNNNAHSYTLPKYIDLHVLDFNGKLLAMGVENKVFAPMLVSEDGGITWKKFNQFSLPANLMAAGAFTAVRDSHKFIWIICGGTIWRGRLNSDGWTKDQTAFTE</sequence>
<accession>A0A5C8GLQ1</accession>
<evidence type="ECO:0000313" key="4">
    <source>
        <dbReference type="EMBL" id="TXJ63002.1"/>
    </source>
</evidence>
<name>A0A5C8GLQ1_9BACT</name>
<dbReference type="Gene3D" id="2.130.10.10">
    <property type="entry name" value="YVTN repeat-like/Quinoprotein amine dehydrogenase"/>
    <property type="match status" value="1"/>
</dbReference>
<proteinExistence type="predicted"/>
<protein>
    <submittedName>
        <fullName evidence="4">Exo-alpha-sialidase</fullName>
    </submittedName>
</protein>
<dbReference type="InterPro" id="IPR046209">
    <property type="entry name" value="DUF6242_N"/>
</dbReference>
<dbReference type="RefSeq" id="WP_130830577.1">
    <property type="nucleotide sequence ID" value="NZ_SDIK01000014.1"/>
</dbReference>
<dbReference type="Proteomes" id="UP000321612">
    <property type="component" value="Unassembled WGS sequence"/>
</dbReference>
<dbReference type="EMBL" id="SDIK01000014">
    <property type="protein sequence ID" value="TXJ63002.1"/>
    <property type="molecule type" value="Genomic_DNA"/>
</dbReference>
<evidence type="ECO:0000256" key="1">
    <source>
        <dbReference type="SAM" id="SignalP"/>
    </source>
</evidence>
<feature type="domain" description="DUF6242" evidence="3">
    <location>
        <begin position="161"/>
        <end position="451"/>
    </location>
</feature>
<dbReference type="PROSITE" id="PS51257">
    <property type="entry name" value="PROKAR_LIPOPROTEIN"/>
    <property type="match status" value="1"/>
</dbReference>
<dbReference type="Pfam" id="PF25852">
    <property type="entry name" value="DUF6242_C"/>
    <property type="match status" value="1"/>
</dbReference>
<gene>
    <name evidence="4" type="ORF">ETF27_02020</name>
</gene>
<evidence type="ECO:0000313" key="5">
    <source>
        <dbReference type="Proteomes" id="UP000321612"/>
    </source>
</evidence>
<dbReference type="SUPFAM" id="SSF110296">
    <property type="entry name" value="Oligoxyloglucan reducing end-specific cellobiohydrolase"/>
    <property type="match status" value="1"/>
</dbReference>
<evidence type="ECO:0000259" key="2">
    <source>
        <dbReference type="Pfam" id="PF19755"/>
    </source>
</evidence>
<comment type="caution">
    <text evidence="4">The sequence shown here is derived from an EMBL/GenBank/DDBJ whole genome shotgun (WGS) entry which is preliminary data.</text>
</comment>
<organism evidence="4 5">
    <name type="scientific">Prevotella brunnea</name>
    <dbReference type="NCBI Taxonomy" id="2508867"/>
    <lineage>
        <taxon>Bacteria</taxon>
        <taxon>Pseudomonadati</taxon>
        <taxon>Bacteroidota</taxon>
        <taxon>Bacteroidia</taxon>
        <taxon>Bacteroidales</taxon>
        <taxon>Prevotellaceae</taxon>
        <taxon>Prevotella</taxon>
    </lineage>
</organism>
<evidence type="ECO:0000259" key="3">
    <source>
        <dbReference type="Pfam" id="PF25852"/>
    </source>
</evidence>
<feature type="domain" description="DUF6242" evidence="2">
    <location>
        <begin position="42"/>
        <end position="154"/>
    </location>
</feature>
<dbReference type="OrthoDB" id="1078890at2"/>
<reference evidence="5" key="1">
    <citation type="submission" date="2019-05" db="EMBL/GenBank/DDBJ databases">
        <title>Prevotella brunnea sp. nov., isolated from a wound of a patient.</title>
        <authorList>
            <person name="Buhl M."/>
        </authorList>
    </citation>
    <scope>NUCLEOTIDE SEQUENCE [LARGE SCALE GENOMIC DNA]</scope>
    <source>
        <strain evidence="5">A2672</strain>
    </source>
</reference>